<dbReference type="PANTHER" id="PTHR43342:SF1">
    <property type="entry name" value="BIFURCATING [FEFE] HYDROGENASE GAMMA SUBUNIT"/>
    <property type="match status" value="1"/>
</dbReference>
<keyword evidence="2 7" id="KW-0001">2Fe-2S</keyword>
<dbReference type="Proteomes" id="UP000295560">
    <property type="component" value="Unassembled WGS sequence"/>
</dbReference>
<feature type="binding site" evidence="7">
    <location>
        <position position="89"/>
    </location>
    <ligand>
        <name>[2Fe-2S] cluster</name>
        <dbReference type="ChEBI" id="CHEBI:190135"/>
    </ligand>
</feature>
<sequence length="163" mass="17563">MPDRPDAAASESRVRDLIDRHRDARGPLLPILHEVQREFGRVDDTALDVVARELNLSRAEVHGVVSFYTDFRREPAGSTVLRVCRGEACQAVGAEELYGAARGWEDRSSGDAGIALTVEEVFCFGNCALGPTVEMDGVLHGRTDVARLDDLLAGAVSTRTGAA</sequence>
<dbReference type="InterPro" id="IPR041921">
    <property type="entry name" value="NuoE_N"/>
</dbReference>
<comment type="similarity">
    <text evidence="1">Belongs to the complex I 24 kDa subunit family.</text>
</comment>
<dbReference type="SUPFAM" id="SSF52833">
    <property type="entry name" value="Thioredoxin-like"/>
    <property type="match status" value="1"/>
</dbReference>
<proteinExistence type="inferred from homology"/>
<dbReference type="Gene3D" id="3.40.30.10">
    <property type="entry name" value="Glutaredoxin"/>
    <property type="match status" value="1"/>
</dbReference>
<protein>
    <submittedName>
        <fullName evidence="8">Formate dehydrogenase gamma subunit</fullName>
    </submittedName>
</protein>
<reference evidence="8 9" key="1">
    <citation type="submission" date="2019-03" db="EMBL/GenBank/DDBJ databases">
        <title>Sequencing the genomes of 1000 actinobacteria strains.</title>
        <authorList>
            <person name="Klenk H.-P."/>
        </authorList>
    </citation>
    <scope>NUCLEOTIDE SEQUENCE [LARGE SCALE GENOMIC DNA]</scope>
    <source>
        <strain evidence="8 9">DSM 44969</strain>
    </source>
</reference>
<comment type="caution">
    <text evidence="8">The sequence shown here is derived from an EMBL/GenBank/DDBJ whole genome shotgun (WGS) entry which is preliminary data.</text>
</comment>
<accession>A0A4R1HV09</accession>
<organism evidence="8 9">
    <name type="scientific">Pseudonocardia endophytica</name>
    <dbReference type="NCBI Taxonomy" id="401976"/>
    <lineage>
        <taxon>Bacteria</taxon>
        <taxon>Bacillati</taxon>
        <taxon>Actinomycetota</taxon>
        <taxon>Actinomycetes</taxon>
        <taxon>Pseudonocardiales</taxon>
        <taxon>Pseudonocardiaceae</taxon>
        <taxon>Pseudonocardia</taxon>
    </lineage>
</organism>
<dbReference type="GO" id="GO:0016491">
    <property type="term" value="F:oxidoreductase activity"/>
    <property type="evidence" value="ECO:0007669"/>
    <property type="project" value="InterPro"/>
</dbReference>
<keyword evidence="9" id="KW-1185">Reference proteome</keyword>
<dbReference type="GO" id="GO:0051537">
    <property type="term" value="F:2 iron, 2 sulfur cluster binding"/>
    <property type="evidence" value="ECO:0007669"/>
    <property type="project" value="UniProtKB-KW"/>
</dbReference>
<comment type="cofactor">
    <cofactor evidence="7">
        <name>[2Fe-2S] cluster</name>
        <dbReference type="ChEBI" id="CHEBI:190135"/>
    </cofactor>
    <text evidence="7">Binds 1 [2Fe-2S] cluster.</text>
</comment>
<dbReference type="AlphaFoldDB" id="A0A4R1HV09"/>
<evidence type="ECO:0000256" key="1">
    <source>
        <dbReference type="ARBA" id="ARBA00010643"/>
    </source>
</evidence>
<evidence type="ECO:0000256" key="2">
    <source>
        <dbReference type="ARBA" id="ARBA00022714"/>
    </source>
</evidence>
<keyword evidence="5 7" id="KW-0411">Iron-sulfur</keyword>
<feature type="binding site" evidence="7">
    <location>
        <position position="123"/>
    </location>
    <ligand>
        <name>[2Fe-2S] cluster</name>
        <dbReference type="ChEBI" id="CHEBI:190135"/>
    </ligand>
</feature>
<dbReference type="Pfam" id="PF01257">
    <property type="entry name" value="2Fe-2S_thioredx"/>
    <property type="match status" value="1"/>
</dbReference>
<dbReference type="RefSeq" id="WP_132430055.1">
    <property type="nucleotide sequence ID" value="NZ_SMFZ01000002.1"/>
</dbReference>
<dbReference type="PANTHER" id="PTHR43342">
    <property type="entry name" value="NADH-QUINONE OXIDOREDUCTASE, E SUBUNIT"/>
    <property type="match status" value="1"/>
</dbReference>
<keyword evidence="3 7" id="KW-0479">Metal-binding</keyword>
<evidence type="ECO:0000256" key="7">
    <source>
        <dbReference type="PIRSR" id="PIRSR000216-1"/>
    </source>
</evidence>
<evidence type="ECO:0000313" key="9">
    <source>
        <dbReference type="Proteomes" id="UP000295560"/>
    </source>
</evidence>
<feature type="binding site" evidence="7">
    <location>
        <position position="84"/>
    </location>
    <ligand>
        <name>[2Fe-2S] cluster</name>
        <dbReference type="ChEBI" id="CHEBI:190135"/>
    </ligand>
</feature>
<name>A0A4R1HV09_PSEEN</name>
<comment type="cofactor">
    <cofactor evidence="6">
        <name>[2Fe-2S] cluster</name>
        <dbReference type="ChEBI" id="CHEBI:190135"/>
    </cofactor>
</comment>
<keyword evidence="4 7" id="KW-0408">Iron</keyword>
<dbReference type="InterPro" id="IPR036249">
    <property type="entry name" value="Thioredoxin-like_sf"/>
</dbReference>
<dbReference type="PIRSF" id="PIRSF000216">
    <property type="entry name" value="NADH_DH_24kDa"/>
    <property type="match status" value="1"/>
</dbReference>
<dbReference type="EMBL" id="SMFZ01000002">
    <property type="protein sequence ID" value="TCK21292.1"/>
    <property type="molecule type" value="Genomic_DNA"/>
</dbReference>
<evidence type="ECO:0000256" key="6">
    <source>
        <dbReference type="ARBA" id="ARBA00034078"/>
    </source>
</evidence>
<gene>
    <name evidence="8" type="ORF">EV378_5273</name>
</gene>
<evidence type="ECO:0000256" key="4">
    <source>
        <dbReference type="ARBA" id="ARBA00023004"/>
    </source>
</evidence>
<feature type="binding site" evidence="7">
    <location>
        <position position="127"/>
    </location>
    <ligand>
        <name>[2Fe-2S] cluster</name>
        <dbReference type="ChEBI" id="CHEBI:190135"/>
    </ligand>
</feature>
<evidence type="ECO:0000256" key="5">
    <source>
        <dbReference type="ARBA" id="ARBA00023014"/>
    </source>
</evidence>
<dbReference type="Gene3D" id="1.10.10.1590">
    <property type="entry name" value="NADH-quinone oxidoreductase subunit E"/>
    <property type="match status" value="1"/>
</dbReference>
<evidence type="ECO:0000256" key="3">
    <source>
        <dbReference type="ARBA" id="ARBA00022723"/>
    </source>
</evidence>
<dbReference type="GO" id="GO:0046872">
    <property type="term" value="F:metal ion binding"/>
    <property type="evidence" value="ECO:0007669"/>
    <property type="project" value="UniProtKB-KW"/>
</dbReference>
<dbReference type="InterPro" id="IPR002023">
    <property type="entry name" value="NuoE-like"/>
</dbReference>
<dbReference type="OrthoDB" id="9807941at2"/>
<evidence type="ECO:0000313" key="8">
    <source>
        <dbReference type="EMBL" id="TCK21292.1"/>
    </source>
</evidence>
<dbReference type="InterPro" id="IPR028431">
    <property type="entry name" value="NADP_DH_HndA-like"/>
</dbReference>